<dbReference type="HOGENOM" id="CLU_547206_0_0_7"/>
<dbReference type="AlphaFoldDB" id="C6DZB4"/>
<evidence type="ECO:0000313" key="2">
    <source>
        <dbReference type="EMBL" id="ACT18422.1"/>
    </source>
</evidence>
<keyword evidence="1" id="KW-0812">Transmembrane</keyword>
<evidence type="ECO:0000256" key="1">
    <source>
        <dbReference type="SAM" id="Phobius"/>
    </source>
</evidence>
<dbReference type="STRING" id="443144.GM21_2374"/>
<evidence type="ECO:0008006" key="3">
    <source>
        <dbReference type="Google" id="ProtNLM"/>
    </source>
</evidence>
<organism evidence="2">
    <name type="scientific">Geobacter sp. (strain M21)</name>
    <dbReference type="NCBI Taxonomy" id="443144"/>
    <lineage>
        <taxon>Bacteria</taxon>
        <taxon>Pseudomonadati</taxon>
        <taxon>Thermodesulfobacteriota</taxon>
        <taxon>Desulfuromonadia</taxon>
        <taxon>Geobacterales</taxon>
        <taxon>Geobacteraceae</taxon>
        <taxon>Geobacter</taxon>
    </lineage>
</organism>
<feature type="transmembrane region" description="Helical" evidence="1">
    <location>
        <begin position="68"/>
        <end position="101"/>
    </location>
</feature>
<dbReference type="OrthoDB" id="5405592at2"/>
<dbReference type="KEGG" id="gem:GM21_2374"/>
<dbReference type="eggNOG" id="COG1716">
    <property type="taxonomic scope" value="Bacteria"/>
</dbReference>
<sequence length="498" mass="54618">MKKLFSSGFFGLAILCFCLPWVTVSCQQQKISTFTGIQMVTGTEVVEPGSGMFGGPAKKKQVEPNALAVVAVVAAVAAFFISLIAGGASAVPAVIGILVAFTLKSNIDQDIVKQGQGLLNVTYESGFWAYVLLLTCGSLSNLIPRGATSEISQNASQPADNLKKCPMCAEPINFEALVCKHCGNKFDESDVKIAIEQKTKLQTAHYCPRCEMTYPIEETVCDVCRMELIKTDSRENNQGLPEEKICPMCAETVKAAARICKHCRHDFELIKEKPLEVISPPIIADKDTVKQPSSLPIDTHLVEVPSSINDYEVQPPSAPPPSKNNTFRYIAGSVFLIVIIVSFGYLYKIKALPDKITGNKGGNVTTQASTSTGSSKIKNSISPNKYCGIWEYDQYGSKSYFKITDVGKGKYRFSPGYKYEGKYVWNDPILTNAKGIYLKYGNGKLKGKFISANFYATHGQYFTYRITLNLRSDDKVTYSVHSTIRDETDISEATKISG</sequence>
<protein>
    <recommendedName>
        <fullName evidence="3">DZANK-type domain-containing protein</fullName>
    </recommendedName>
</protein>
<feature type="transmembrane region" description="Helical" evidence="1">
    <location>
        <begin position="121"/>
        <end position="143"/>
    </location>
</feature>
<keyword evidence="1" id="KW-1133">Transmembrane helix</keyword>
<feature type="transmembrane region" description="Helical" evidence="1">
    <location>
        <begin position="327"/>
        <end position="347"/>
    </location>
</feature>
<accession>C6DZB4</accession>
<keyword evidence="1" id="KW-0472">Membrane</keyword>
<gene>
    <name evidence="2" type="ordered locus">GM21_2374</name>
</gene>
<dbReference type="PROSITE" id="PS51257">
    <property type="entry name" value="PROKAR_LIPOPROTEIN"/>
    <property type="match status" value="1"/>
</dbReference>
<name>C6DZB4_GEOSM</name>
<dbReference type="EMBL" id="CP001661">
    <property type="protein sequence ID" value="ACT18422.1"/>
    <property type="molecule type" value="Genomic_DNA"/>
</dbReference>
<proteinExistence type="predicted"/>
<reference evidence="2" key="1">
    <citation type="submission" date="2009-07" db="EMBL/GenBank/DDBJ databases">
        <title>Complete sequence of Geobacter sp. M21.</title>
        <authorList>
            <consortium name="US DOE Joint Genome Institute"/>
            <person name="Lucas S."/>
            <person name="Copeland A."/>
            <person name="Lapidus A."/>
            <person name="Glavina del Rio T."/>
            <person name="Dalin E."/>
            <person name="Tice H."/>
            <person name="Bruce D."/>
            <person name="Goodwin L."/>
            <person name="Pitluck S."/>
            <person name="Saunders E."/>
            <person name="Brettin T."/>
            <person name="Detter J.C."/>
            <person name="Han C."/>
            <person name="Larimer F."/>
            <person name="Land M."/>
            <person name="Hauser L."/>
            <person name="Kyrpides N."/>
            <person name="Ovchinnikova G."/>
            <person name="Lovley D."/>
        </authorList>
    </citation>
    <scope>NUCLEOTIDE SEQUENCE [LARGE SCALE GENOMIC DNA]</scope>
    <source>
        <strain evidence="2">M21</strain>
    </source>
</reference>